<feature type="domain" description="AB hydrolase-1" evidence="1">
    <location>
        <begin position="22"/>
        <end position="263"/>
    </location>
</feature>
<evidence type="ECO:0000313" key="2">
    <source>
        <dbReference type="EMBL" id="RKR93110.1"/>
    </source>
</evidence>
<dbReference type="InterPro" id="IPR029058">
    <property type="entry name" value="AB_hydrolase_fold"/>
</dbReference>
<dbReference type="PANTHER" id="PTHR43433:SF5">
    <property type="entry name" value="AB HYDROLASE-1 DOMAIN-CONTAINING PROTEIN"/>
    <property type="match status" value="1"/>
</dbReference>
<keyword evidence="3" id="KW-1185">Reference proteome</keyword>
<dbReference type="OrthoDB" id="8957634at2"/>
<sequence>MTYVMSGRLRLWTERFGDPTDPTVLLIMGAEAQSIGWPETLVRRLVAGGRQVIRYDHRDTGQSDAVDFDTEPYAMTDLARDAIAVLDGHGIAAAHVVGASMGGVIGQWLAVHAPERVLTLTTMNTTPIGGATDRDLPPPTPALLQQLAETASVDRDTDEQRVAADILVLDALNGGELPFDREAARDLAERHFARARDWTRSANHHRAGQNRADVRPTPLSTITAPTLVVAGTADPIFPLPHAEALAEQIPNARLVPIPGMGHGFLSPGLAERVADLVLDHTASVRF</sequence>
<dbReference type="AlphaFoldDB" id="A0A495JVZ3"/>
<dbReference type="EMBL" id="RBKT01000001">
    <property type="protein sequence ID" value="RKR93110.1"/>
    <property type="molecule type" value="Genomic_DNA"/>
</dbReference>
<name>A0A495JVZ3_9ACTN</name>
<dbReference type="SUPFAM" id="SSF53474">
    <property type="entry name" value="alpha/beta-Hydrolases"/>
    <property type="match status" value="1"/>
</dbReference>
<dbReference type="GO" id="GO:0004806">
    <property type="term" value="F:triacylglycerol lipase activity"/>
    <property type="evidence" value="ECO:0007669"/>
    <property type="project" value="TreeGrafter"/>
</dbReference>
<dbReference type="Gene3D" id="3.40.50.1820">
    <property type="entry name" value="alpha/beta hydrolase"/>
    <property type="match status" value="1"/>
</dbReference>
<accession>A0A495JVZ3</accession>
<protein>
    <submittedName>
        <fullName evidence="2">Pimeloyl-ACP methyl ester carboxylesterase</fullName>
    </submittedName>
</protein>
<organism evidence="2 3">
    <name type="scientific">Micromonospora pisi</name>
    <dbReference type="NCBI Taxonomy" id="589240"/>
    <lineage>
        <taxon>Bacteria</taxon>
        <taxon>Bacillati</taxon>
        <taxon>Actinomycetota</taxon>
        <taxon>Actinomycetes</taxon>
        <taxon>Micromonosporales</taxon>
        <taxon>Micromonosporaceae</taxon>
        <taxon>Micromonospora</taxon>
    </lineage>
</organism>
<dbReference type="Pfam" id="PF00561">
    <property type="entry name" value="Abhydrolase_1"/>
    <property type="match status" value="1"/>
</dbReference>
<dbReference type="PRINTS" id="PR00111">
    <property type="entry name" value="ABHYDROLASE"/>
</dbReference>
<dbReference type="InterPro" id="IPR000073">
    <property type="entry name" value="AB_hydrolase_1"/>
</dbReference>
<proteinExistence type="predicted"/>
<evidence type="ECO:0000313" key="3">
    <source>
        <dbReference type="Proteomes" id="UP000277671"/>
    </source>
</evidence>
<gene>
    <name evidence="2" type="ORF">BDK92_7623</name>
</gene>
<reference evidence="2 3" key="1">
    <citation type="submission" date="2018-10" db="EMBL/GenBank/DDBJ databases">
        <title>Sequencing the genomes of 1000 actinobacteria strains.</title>
        <authorList>
            <person name="Klenk H.-P."/>
        </authorList>
    </citation>
    <scope>NUCLEOTIDE SEQUENCE [LARGE SCALE GENOMIC DNA]</scope>
    <source>
        <strain evidence="2 3">DSM 45175</strain>
    </source>
</reference>
<comment type="caution">
    <text evidence="2">The sequence shown here is derived from an EMBL/GenBank/DDBJ whole genome shotgun (WGS) entry which is preliminary data.</text>
</comment>
<dbReference type="Proteomes" id="UP000277671">
    <property type="component" value="Unassembled WGS sequence"/>
</dbReference>
<dbReference type="PANTHER" id="PTHR43433">
    <property type="entry name" value="HYDROLASE, ALPHA/BETA FOLD FAMILY PROTEIN"/>
    <property type="match status" value="1"/>
</dbReference>
<dbReference type="RefSeq" id="WP_121161205.1">
    <property type="nucleotide sequence ID" value="NZ_RBKT01000001.1"/>
</dbReference>
<evidence type="ECO:0000259" key="1">
    <source>
        <dbReference type="Pfam" id="PF00561"/>
    </source>
</evidence>
<dbReference type="InterPro" id="IPR050471">
    <property type="entry name" value="AB_hydrolase"/>
</dbReference>
<dbReference type="GO" id="GO:0046503">
    <property type="term" value="P:glycerolipid catabolic process"/>
    <property type="evidence" value="ECO:0007669"/>
    <property type="project" value="TreeGrafter"/>
</dbReference>